<evidence type="ECO:0000256" key="6">
    <source>
        <dbReference type="ARBA" id="ARBA00022448"/>
    </source>
</evidence>
<dbReference type="InterPro" id="IPR008942">
    <property type="entry name" value="ENTH_VHS"/>
</dbReference>
<dbReference type="GO" id="GO:0033565">
    <property type="term" value="C:ESCRT-0 complex"/>
    <property type="evidence" value="ECO:0007669"/>
    <property type="project" value="TreeGrafter"/>
</dbReference>
<dbReference type="InterPro" id="IPR036028">
    <property type="entry name" value="SH3-like_dom_sf"/>
</dbReference>
<evidence type="ECO:0000256" key="7">
    <source>
        <dbReference type="ARBA" id="ARBA00022753"/>
    </source>
</evidence>
<keyword evidence="6" id="KW-0813">Transport</keyword>
<proteinExistence type="inferred from homology"/>
<dbReference type="STRING" id="1051891.A0A0C3QUB0"/>
<dbReference type="GO" id="GO:0043328">
    <property type="term" value="P:protein transport to vacuole involved in ubiquitin-dependent protein catabolic process via the multivesicular body sorting pathway"/>
    <property type="evidence" value="ECO:0007669"/>
    <property type="project" value="TreeGrafter"/>
</dbReference>
<sequence>IAKTTDENLTEENWELILNLCDKVTDEGPNGARNVIAAVLKRLSHRNPNVQLYSLGLAESLSKNCGIEVNREIASRSFTTGLERLVSDRTAHDKVKKRALALIQQWSGEFHEDPTLGIMEELYQSMKAKNYRFDSATEAPPPEVDDTIRRQEEEELQRVLELSMHDKERKTTAPTVTAAPTVTVAPTVAPSVAPPTASTSPKPATGEPVVTRVRALHTFEPTELGELAFEKGDIIKVVDRQYKDWWRGQLKGKTGIFPVNYVEPLPEPTPADMAKEAQMEVDVFSQAPNIDRLLSLLRGLDPVKDNLADNDELQELYRQSVSLRPKIVKLIDKYNQKRRT</sequence>
<dbReference type="InterPro" id="IPR002014">
    <property type="entry name" value="VHS_dom"/>
</dbReference>
<evidence type="ECO:0000256" key="2">
    <source>
        <dbReference type="ARBA" id="ARBA00009666"/>
    </source>
</evidence>
<dbReference type="Gene3D" id="2.30.30.40">
    <property type="entry name" value="SH3 Domains"/>
    <property type="match status" value="1"/>
</dbReference>
<dbReference type="PANTHER" id="PTHR45929">
    <property type="entry name" value="JAK PATHWAY SIGNAL TRANSDUCTION ADAPTOR MOLECULE"/>
    <property type="match status" value="1"/>
</dbReference>
<feature type="non-terminal residue" evidence="12">
    <location>
        <position position="1"/>
    </location>
</feature>
<evidence type="ECO:0000256" key="8">
    <source>
        <dbReference type="ARBA" id="ARBA00022927"/>
    </source>
</evidence>
<evidence type="ECO:0000256" key="1">
    <source>
        <dbReference type="ARBA" id="ARBA00004125"/>
    </source>
</evidence>
<dbReference type="GO" id="GO:0010008">
    <property type="term" value="C:endosome membrane"/>
    <property type="evidence" value="ECO:0007669"/>
    <property type="project" value="UniProtKB-SubCell"/>
</dbReference>
<dbReference type="SUPFAM" id="SSF89009">
    <property type="entry name" value="GAT-like domain"/>
    <property type="match status" value="1"/>
</dbReference>
<keyword evidence="7" id="KW-0967">Endosome</keyword>
<evidence type="ECO:0000313" key="12">
    <source>
        <dbReference type="EMBL" id="KIO32004.1"/>
    </source>
</evidence>
<dbReference type="FunFam" id="2.30.30.40:FF:000072">
    <property type="entry name" value="Unconventional Myosin IB"/>
    <property type="match status" value="1"/>
</dbReference>
<keyword evidence="5 9" id="KW-0728">SH3 domain</keyword>
<evidence type="ECO:0000259" key="10">
    <source>
        <dbReference type="PROSITE" id="PS50002"/>
    </source>
</evidence>
<dbReference type="SUPFAM" id="SSF48464">
    <property type="entry name" value="ENTH/VHS domain"/>
    <property type="match status" value="1"/>
</dbReference>
<dbReference type="PROSITE" id="PS50179">
    <property type="entry name" value="VHS"/>
    <property type="match status" value="1"/>
</dbReference>
<dbReference type="GO" id="GO:0043130">
    <property type="term" value="F:ubiquitin binding"/>
    <property type="evidence" value="ECO:0007669"/>
    <property type="project" value="InterPro"/>
</dbReference>
<gene>
    <name evidence="12" type="ORF">M407DRAFT_67208</name>
</gene>
<feature type="domain" description="SH3" evidence="10">
    <location>
        <begin position="208"/>
        <end position="267"/>
    </location>
</feature>
<evidence type="ECO:0000256" key="3">
    <source>
        <dbReference type="ARBA" id="ARBA00017923"/>
    </source>
</evidence>
<dbReference type="InterPro" id="IPR001452">
    <property type="entry name" value="SH3_domain"/>
</dbReference>
<dbReference type="PRINTS" id="PR00452">
    <property type="entry name" value="SH3DOMAIN"/>
</dbReference>
<dbReference type="Gene3D" id="1.25.40.90">
    <property type="match status" value="1"/>
</dbReference>
<dbReference type="AlphaFoldDB" id="A0A0C3QUB0"/>
<dbReference type="OrthoDB" id="10255964at2759"/>
<dbReference type="CDD" id="cd11805">
    <property type="entry name" value="SH3_GRB2_like_C"/>
    <property type="match status" value="1"/>
</dbReference>
<evidence type="ECO:0000256" key="5">
    <source>
        <dbReference type="ARBA" id="ARBA00022443"/>
    </source>
</evidence>
<evidence type="ECO:0000256" key="9">
    <source>
        <dbReference type="PROSITE-ProRule" id="PRU00192"/>
    </source>
</evidence>
<dbReference type="Pfam" id="PF00018">
    <property type="entry name" value="SH3_1"/>
    <property type="match status" value="1"/>
</dbReference>
<dbReference type="SMART" id="SM00288">
    <property type="entry name" value="VHS"/>
    <property type="match status" value="1"/>
</dbReference>
<dbReference type="HOGENOM" id="CLU_010104_2_1_1"/>
<protein>
    <recommendedName>
        <fullName evidence="3">Class E vacuolar protein-sorting machinery protein HSE1</fullName>
    </recommendedName>
    <alternativeName>
        <fullName evidence="4">Class E vacuolar protein-sorting machinery protein hse1</fullName>
    </alternativeName>
</protein>
<dbReference type="PROSITE" id="PS50002">
    <property type="entry name" value="SH3"/>
    <property type="match status" value="1"/>
</dbReference>
<dbReference type="SUPFAM" id="SSF50044">
    <property type="entry name" value="SH3-domain"/>
    <property type="match status" value="1"/>
</dbReference>
<feature type="domain" description="VHS" evidence="11">
    <location>
        <begin position="4"/>
        <end position="134"/>
    </location>
</feature>
<dbReference type="Gene3D" id="1.20.5.1940">
    <property type="match status" value="1"/>
</dbReference>
<keyword evidence="13" id="KW-1185">Reference proteome</keyword>
<comment type="similarity">
    <text evidence="2">Belongs to the STAM family.</text>
</comment>
<organism evidence="12 13">
    <name type="scientific">Tulasnella calospora MUT 4182</name>
    <dbReference type="NCBI Taxonomy" id="1051891"/>
    <lineage>
        <taxon>Eukaryota</taxon>
        <taxon>Fungi</taxon>
        <taxon>Dikarya</taxon>
        <taxon>Basidiomycota</taxon>
        <taxon>Agaricomycotina</taxon>
        <taxon>Agaricomycetes</taxon>
        <taxon>Cantharellales</taxon>
        <taxon>Tulasnellaceae</taxon>
        <taxon>Tulasnella</taxon>
    </lineage>
</organism>
<dbReference type="SMART" id="SM00326">
    <property type="entry name" value="SH3"/>
    <property type="match status" value="1"/>
</dbReference>
<reference evidence="13" key="2">
    <citation type="submission" date="2015-01" db="EMBL/GenBank/DDBJ databases">
        <title>Evolutionary Origins and Diversification of the Mycorrhizal Mutualists.</title>
        <authorList>
            <consortium name="DOE Joint Genome Institute"/>
            <consortium name="Mycorrhizal Genomics Consortium"/>
            <person name="Kohler A."/>
            <person name="Kuo A."/>
            <person name="Nagy L.G."/>
            <person name="Floudas D."/>
            <person name="Copeland A."/>
            <person name="Barry K.W."/>
            <person name="Cichocki N."/>
            <person name="Veneault-Fourrey C."/>
            <person name="LaButti K."/>
            <person name="Lindquist E.A."/>
            <person name="Lipzen A."/>
            <person name="Lundell T."/>
            <person name="Morin E."/>
            <person name="Murat C."/>
            <person name="Riley R."/>
            <person name="Ohm R."/>
            <person name="Sun H."/>
            <person name="Tunlid A."/>
            <person name="Henrissat B."/>
            <person name="Grigoriev I.V."/>
            <person name="Hibbett D.S."/>
            <person name="Martin F."/>
        </authorList>
    </citation>
    <scope>NUCLEOTIDE SEQUENCE [LARGE SCALE GENOMIC DNA]</scope>
    <source>
        <strain evidence="13">MUT 4182</strain>
    </source>
</reference>
<dbReference type="Pfam" id="PF00790">
    <property type="entry name" value="VHS"/>
    <property type="match status" value="1"/>
</dbReference>
<keyword evidence="8" id="KW-0653">Protein transport</keyword>
<accession>A0A0C3QUB0</accession>
<evidence type="ECO:0000256" key="4">
    <source>
        <dbReference type="ARBA" id="ARBA00018978"/>
    </source>
</evidence>
<dbReference type="InterPro" id="IPR050670">
    <property type="entry name" value="STAM"/>
</dbReference>
<name>A0A0C3QUB0_9AGAM</name>
<evidence type="ECO:0000259" key="11">
    <source>
        <dbReference type="PROSITE" id="PS50179"/>
    </source>
</evidence>
<dbReference type="PROSITE" id="PS50330">
    <property type="entry name" value="UIM"/>
    <property type="match status" value="1"/>
</dbReference>
<dbReference type="Proteomes" id="UP000054248">
    <property type="component" value="Unassembled WGS sequence"/>
</dbReference>
<evidence type="ECO:0000313" key="13">
    <source>
        <dbReference type="Proteomes" id="UP000054248"/>
    </source>
</evidence>
<dbReference type="InterPro" id="IPR003903">
    <property type="entry name" value="UIM_dom"/>
</dbReference>
<dbReference type="EMBL" id="KN822958">
    <property type="protein sequence ID" value="KIO32004.1"/>
    <property type="molecule type" value="Genomic_DNA"/>
</dbReference>
<dbReference type="CDD" id="cd16978">
    <property type="entry name" value="VHS_HSE1"/>
    <property type="match status" value="1"/>
</dbReference>
<dbReference type="PANTHER" id="PTHR45929:SF3">
    <property type="entry name" value="JAK PATHWAY SIGNAL TRANSDUCTION ADAPTOR MOLECULE"/>
    <property type="match status" value="1"/>
</dbReference>
<dbReference type="GO" id="GO:0035091">
    <property type="term" value="F:phosphatidylinositol binding"/>
    <property type="evidence" value="ECO:0007669"/>
    <property type="project" value="InterPro"/>
</dbReference>
<reference evidence="12 13" key="1">
    <citation type="submission" date="2014-04" db="EMBL/GenBank/DDBJ databases">
        <authorList>
            <consortium name="DOE Joint Genome Institute"/>
            <person name="Kuo A."/>
            <person name="Girlanda M."/>
            <person name="Perotto S."/>
            <person name="Kohler A."/>
            <person name="Nagy L.G."/>
            <person name="Floudas D."/>
            <person name="Copeland A."/>
            <person name="Barry K.W."/>
            <person name="Cichocki N."/>
            <person name="Veneault-Fourrey C."/>
            <person name="LaButti K."/>
            <person name="Lindquist E.A."/>
            <person name="Lipzen A."/>
            <person name="Lundell T."/>
            <person name="Morin E."/>
            <person name="Murat C."/>
            <person name="Sun H."/>
            <person name="Tunlid A."/>
            <person name="Henrissat B."/>
            <person name="Grigoriev I.V."/>
            <person name="Hibbett D.S."/>
            <person name="Martin F."/>
            <person name="Nordberg H.P."/>
            <person name="Cantor M.N."/>
            <person name="Hua S.X."/>
        </authorList>
    </citation>
    <scope>NUCLEOTIDE SEQUENCE [LARGE SCALE GENOMIC DNA]</scope>
    <source>
        <strain evidence="12 13">MUT 4182</strain>
    </source>
</reference>
<comment type="subcellular location">
    <subcellularLocation>
        <location evidence="1">Endosome membrane</location>
        <topology evidence="1">Peripheral membrane protein</topology>
        <orientation evidence="1">Cytoplasmic side</orientation>
    </subcellularLocation>
</comment>